<dbReference type="InterPro" id="IPR036116">
    <property type="entry name" value="FN3_sf"/>
</dbReference>
<dbReference type="InterPro" id="IPR050958">
    <property type="entry name" value="Cell_Adh-Cytoskel_Orgn"/>
</dbReference>
<dbReference type="SUPFAM" id="SSF56436">
    <property type="entry name" value="C-type lectin-like"/>
    <property type="match status" value="1"/>
</dbReference>
<dbReference type="InterPro" id="IPR003599">
    <property type="entry name" value="Ig_sub"/>
</dbReference>
<dbReference type="Pfam" id="PF07679">
    <property type="entry name" value="I-set"/>
    <property type="match status" value="1"/>
</dbReference>
<evidence type="ECO:0000256" key="3">
    <source>
        <dbReference type="ARBA" id="ARBA00023157"/>
    </source>
</evidence>
<dbReference type="GO" id="GO:0007156">
    <property type="term" value="P:homophilic cell adhesion via plasma membrane adhesion molecules"/>
    <property type="evidence" value="ECO:0007669"/>
    <property type="project" value="TreeGrafter"/>
</dbReference>
<dbReference type="SUPFAM" id="SSF48726">
    <property type="entry name" value="Immunoglobulin"/>
    <property type="match status" value="2"/>
</dbReference>
<dbReference type="Pfam" id="PF13927">
    <property type="entry name" value="Ig_3"/>
    <property type="match status" value="1"/>
</dbReference>
<dbReference type="VEuPathDB" id="VectorBase:LDEU005097"/>
<dbReference type="InterPro" id="IPR003961">
    <property type="entry name" value="FN3_dom"/>
</dbReference>
<dbReference type="EMBL" id="NCKV01002366">
    <property type="protein sequence ID" value="RWS26943.1"/>
    <property type="molecule type" value="Genomic_DNA"/>
</dbReference>
<dbReference type="Proteomes" id="UP000288716">
    <property type="component" value="Unassembled WGS sequence"/>
</dbReference>
<dbReference type="InterPro" id="IPR013783">
    <property type="entry name" value="Ig-like_fold"/>
</dbReference>
<evidence type="ECO:0000256" key="4">
    <source>
        <dbReference type="ARBA" id="ARBA00023319"/>
    </source>
</evidence>
<evidence type="ECO:0000259" key="7">
    <source>
        <dbReference type="PROSITE" id="PS50853"/>
    </source>
</evidence>
<keyword evidence="9" id="KW-1185">Reference proteome</keyword>
<keyword evidence="4" id="KW-0393">Immunoglobulin domain</keyword>
<evidence type="ECO:0000259" key="6">
    <source>
        <dbReference type="PROSITE" id="PS50835"/>
    </source>
</evidence>
<dbReference type="SMART" id="SM00408">
    <property type="entry name" value="IGc2"/>
    <property type="match status" value="2"/>
</dbReference>
<feature type="region of interest" description="Disordered" evidence="5">
    <location>
        <begin position="346"/>
        <end position="365"/>
    </location>
</feature>
<dbReference type="STRING" id="299467.A0A443SHD5"/>
<dbReference type="Pfam" id="PF00041">
    <property type="entry name" value="fn3"/>
    <property type="match status" value="1"/>
</dbReference>
<dbReference type="PANTHER" id="PTHR45080:SF8">
    <property type="entry name" value="IG-LIKE DOMAIN-CONTAINING PROTEIN"/>
    <property type="match status" value="1"/>
</dbReference>
<dbReference type="InterPro" id="IPR036179">
    <property type="entry name" value="Ig-like_dom_sf"/>
</dbReference>
<dbReference type="OrthoDB" id="9355041at2759"/>
<feature type="domain" description="Ig-like" evidence="6">
    <location>
        <begin position="244"/>
        <end position="346"/>
    </location>
</feature>
<protein>
    <submittedName>
        <fullName evidence="8">Immunoglobulin domain protein-like protein</fullName>
    </submittedName>
</protein>
<organism evidence="8 9">
    <name type="scientific">Leptotrombidium deliense</name>
    <dbReference type="NCBI Taxonomy" id="299467"/>
    <lineage>
        <taxon>Eukaryota</taxon>
        <taxon>Metazoa</taxon>
        <taxon>Ecdysozoa</taxon>
        <taxon>Arthropoda</taxon>
        <taxon>Chelicerata</taxon>
        <taxon>Arachnida</taxon>
        <taxon>Acari</taxon>
        <taxon>Acariformes</taxon>
        <taxon>Trombidiformes</taxon>
        <taxon>Prostigmata</taxon>
        <taxon>Anystina</taxon>
        <taxon>Parasitengona</taxon>
        <taxon>Trombiculoidea</taxon>
        <taxon>Trombiculidae</taxon>
        <taxon>Leptotrombidium</taxon>
    </lineage>
</organism>
<dbReference type="InterPro" id="IPR007110">
    <property type="entry name" value="Ig-like_dom"/>
</dbReference>
<evidence type="ECO:0000313" key="8">
    <source>
        <dbReference type="EMBL" id="RWS26943.1"/>
    </source>
</evidence>
<name>A0A443SHD5_9ACAR</name>
<dbReference type="GO" id="GO:0043025">
    <property type="term" value="C:neuronal cell body"/>
    <property type="evidence" value="ECO:0007669"/>
    <property type="project" value="TreeGrafter"/>
</dbReference>
<dbReference type="Gene3D" id="2.60.40.10">
    <property type="entry name" value="Immunoglobulins"/>
    <property type="match status" value="3"/>
</dbReference>
<dbReference type="InterPro" id="IPR016186">
    <property type="entry name" value="C-type_lectin-like/link_sf"/>
</dbReference>
<keyword evidence="2" id="KW-0677">Repeat</keyword>
<evidence type="ECO:0000313" key="9">
    <source>
        <dbReference type="Proteomes" id="UP000288716"/>
    </source>
</evidence>
<accession>A0A443SHD5</accession>
<dbReference type="GO" id="GO:0005886">
    <property type="term" value="C:plasma membrane"/>
    <property type="evidence" value="ECO:0007669"/>
    <property type="project" value="TreeGrafter"/>
</dbReference>
<evidence type="ECO:0000256" key="5">
    <source>
        <dbReference type="SAM" id="MobiDB-lite"/>
    </source>
</evidence>
<feature type="domain" description="Fibronectin type-III" evidence="7">
    <location>
        <begin position="361"/>
        <end position="464"/>
    </location>
</feature>
<dbReference type="PROSITE" id="PS50853">
    <property type="entry name" value="FN3"/>
    <property type="match status" value="1"/>
</dbReference>
<dbReference type="PANTHER" id="PTHR45080">
    <property type="entry name" value="CONTACTIN 5"/>
    <property type="match status" value="1"/>
</dbReference>
<dbReference type="SUPFAM" id="SSF49265">
    <property type="entry name" value="Fibronectin type III"/>
    <property type="match status" value="1"/>
</dbReference>
<dbReference type="GO" id="GO:0030424">
    <property type="term" value="C:axon"/>
    <property type="evidence" value="ECO:0007669"/>
    <property type="project" value="TreeGrafter"/>
</dbReference>
<evidence type="ECO:0000256" key="1">
    <source>
        <dbReference type="ARBA" id="ARBA00022729"/>
    </source>
</evidence>
<dbReference type="InterPro" id="IPR003598">
    <property type="entry name" value="Ig_sub2"/>
</dbReference>
<dbReference type="Gene3D" id="3.10.100.10">
    <property type="entry name" value="Mannose-Binding Protein A, subunit A"/>
    <property type="match status" value="1"/>
</dbReference>
<dbReference type="GO" id="GO:0008046">
    <property type="term" value="F:axon guidance receptor activity"/>
    <property type="evidence" value="ECO:0007669"/>
    <property type="project" value="TreeGrafter"/>
</dbReference>
<keyword evidence="1" id="KW-0732">Signal</keyword>
<evidence type="ECO:0000256" key="2">
    <source>
        <dbReference type="ARBA" id="ARBA00022737"/>
    </source>
</evidence>
<keyword evidence="3" id="KW-1015">Disulfide bond</keyword>
<proteinExistence type="predicted"/>
<sequence>MNKLFEAKATHHIAKLICKNYQNSSLANIESEEELEFYKTIAYSVMDVKNGVWVSINDNRRRGFCSVLNEQAVQFINCDEKHSFICMQENGESFANTLREIREEMKSLSERLDKMNETLNLNVSPSKTVDDKMNETFASSVLHRFTHISEMVDKCAVPPSIDVSPEARKVNVNKGEKMQLKCNTKGYPTPAVSWQSPDGKFIKEGSNLEIENMSKVNSGNYTCVANNHVGPPITETFNVEINDKSFIKAKEKEVKSRIGTKVNLSCIITSHFEPDVEWFKKTPRDVNTNEISNSERYSLPYKLIQLNDTHFETIIDIQMKSSSDFGTYECRAYNRNEMASDTIEVKESSQMKGSPLVKGNPPNDGKITNVKLEAPNSYDVETTFKSNSPILNYKIIVREIPTGKIWELPLKPMEIAKTTDSTYMNRLGLQNLKKNTEYGISVSAQNEFGWGDESNEYLMRTPYVCGNNVTGSKDWQYIVSHDLYGKQPFDKNYKCTSYFMMKRGTYTDFEVEAFNVTKQNSYDGDRYDSRVLVEYSLSNGYHPRDTVKYNVNAGFRATFATAFRIKVNPTNAVGLSDGFLIKFRYT</sequence>
<reference evidence="8 9" key="1">
    <citation type="journal article" date="2018" name="Gigascience">
        <title>Genomes of trombidid mites reveal novel predicted allergens and laterally-transferred genes associated with secondary metabolism.</title>
        <authorList>
            <person name="Dong X."/>
            <person name="Chaisiri K."/>
            <person name="Xia D."/>
            <person name="Armstrong S.D."/>
            <person name="Fang Y."/>
            <person name="Donnelly M.J."/>
            <person name="Kadowaki T."/>
            <person name="McGarry J.W."/>
            <person name="Darby A.C."/>
            <person name="Makepeace B.L."/>
        </authorList>
    </citation>
    <scope>NUCLEOTIDE SEQUENCE [LARGE SCALE GENOMIC DNA]</scope>
    <source>
        <strain evidence="8">UoL-UT</strain>
    </source>
</reference>
<gene>
    <name evidence="8" type="ORF">B4U80_12914</name>
</gene>
<dbReference type="GO" id="GO:0050808">
    <property type="term" value="P:synapse organization"/>
    <property type="evidence" value="ECO:0007669"/>
    <property type="project" value="TreeGrafter"/>
</dbReference>
<dbReference type="PROSITE" id="PS50835">
    <property type="entry name" value="IG_LIKE"/>
    <property type="match status" value="2"/>
</dbReference>
<dbReference type="SMART" id="SM00409">
    <property type="entry name" value="IG"/>
    <property type="match status" value="2"/>
</dbReference>
<dbReference type="CDD" id="cd00063">
    <property type="entry name" value="FN3"/>
    <property type="match status" value="1"/>
</dbReference>
<feature type="domain" description="Ig-like" evidence="6">
    <location>
        <begin position="159"/>
        <end position="240"/>
    </location>
</feature>
<comment type="caution">
    <text evidence="8">The sequence shown here is derived from an EMBL/GenBank/DDBJ whole genome shotgun (WGS) entry which is preliminary data.</text>
</comment>
<dbReference type="InterPro" id="IPR016187">
    <property type="entry name" value="CTDL_fold"/>
</dbReference>
<dbReference type="InterPro" id="IPR013098">
    <property type="entry name" value="Ig_I-set"/>
</dbReference>
<dbReference type="AlphaFoldDB" id="A0A443SHD5"/>